<evidence type="ECO:0000259" key="2">
    <source>
        <dbReference type="Pfam" id="PF01569"/>
    </source>
</evidence>
<sequence>MLRLEAIPKAIKIVVSAICLFLIFMIPVSRVYLGAHWFTDVLGGFLLGIICLYILSYQYLKTESK</sequence>
<dbReference type="Gene3D" id="1.20.144.10">
    <property type="entry name" value="Phosphatidic acid phosphatase type 2/haloperoxidase"/>
    <property type="match status" value="1"/>
</dbReference>
<keyword evidence="1" id="KW-0472">Membrane</keyword>
<evidence type="ECO:0000313" key="3">
    <source>
        <dbReference type="EMBL" id="QEC75292.1"/>
    </source>
</evidence>
<protein>
    <submittedName>
        <fullName evidence="3">Phosphatase PAP2 family protein</fullName>
    </submittedName>
</protein>
<accession>A0A5B8VWK5</accession>
<evidence type="ECO:0000256" key="1">
    <source>
        <dbReference type="SAM" id="Phobius"/>
    </source>
</evidence>
<dbReference type="KEGG" id="mgk:FSB76_04810"/>
<feature type="domain" description="Phosphatidic acid phosphatase type 2/haloperoxidase" evidence="2">
    <location>
        <begin position="12"/>
        <end position="61"/>
    </location>
</feature>
<dbReference type="AlphaFoldDB" id="A0A5B8VWK5"/>
<feature type="transmembrane region" description="Helical" evidence="1">
    <location>
        <begin position="12"/>
        <end position="35"/>
    </location>
</feature>
<reference evidence="3 4" key="1">
    <citation type="journal article" date="2013" name="J. Microbiol.">
        <title>Mucilaginibacter ginsenosidivorax sp. nov., with ginsenoside converting activity isolated from sediment.</title>
        <authorList>
            <person name="Kim J.K."/>
            <person name="Choi T.E."/>
            <person name="Liu Q.M."/>
            <person name="Park H.Y."/>
            <person name="Yi T.H."/>
            <person name="Yoon M.H."/>
            <person name="Kim S.C."/>
            <person name="Im W.T."/>
        </authorList>
    </citation>
    <scope>NUCLEOTIDE SEQUENCE [LARGE SCALE GENOMIC DNA]</scope>
    <source>
        <strain evidence="3 4">KHI28</strain>
    </source>
</reference>
<gene>
    <name evidence="3" type="ORF">FSB76_04810</name>
</gene>
<dbReference type="Proteomes" id="UP000321362">
    <property type="component" value="Chromosome"/>
</dbReference>
<dbReference type="Pfam" id="PF01569">
    <property type="entry name" value="PAP2"/>
    <property type="match status" value="1"/>
</dbReference>
<keyword evidence="1" id="KW-0812">Transmembrane</keyword>
<dbReference type="InterPro" id="IPR000326">
    <property type="entry name" value="PAP2/HPO"/>
</dbReference>
<dbReference type="InterPro" id="IPR036938">
    <property type="entry name" value="PAP2/HPO_sf"/>
</dbReference>
<dbReference type="SUPFAM" id="SSF48317">
    <property type="entry name" value="Acid phosphatase/Vanadium-dependent haloperoxidase"/>
    <property type="match status" value="1"/>
</dbReference>
<dbReference type="OrthoDB" id="9773582at2"/>
<name>A0A5B8VWK5_9SPHI</name>
<evidence type="ECO:0000313" key="4">
    <source>
        <dbReference type="Proteomes" id="UP000321362"/>
    </source>
</evidence>
<feature type="transmembrane region" description="Helical" evidence="1">
    <location>
        <begin position="41"/>
        <end position="60"/>
    </location>
</feature>
<dbReference type="RefSeq" id="WP_147052446.1">
    <property type="nucleotide sequence ID" value="NZ_CP042437.1"/>
</dbReference>
<keyword evidence="4" id="KW-1185">Reference proteome</keyword>
<organism evidence="3 4">
    <name type="scientific">Mucilaginibacter ginsenosidivorax</name>
    <dbReference type="NCBI Taxonomy" id="862126"/>
    <lineage>
        <taxon>Bacteria</taxon>
        <taxon>Pseudomonadati</taxon>
        <taxon>Bacteroidota</taxon>
        <taxon>Sphingobacteriia</taxon>
        <taxon>Sphingobacteriales</taxon>
        <taxon>Sphingobacteriaceae</taxon>
        <taxon>Mucilaginibacter</taxon>
    </lineage>
</organism>
<dbReference type="EMBL" id="CP042437">
    <property type="protein sequence ID" value="QEC75292.1"/>
    <property type="molecule type" value="Genomic_DNA"/>
</dbReference>
<proteinExistence type="predicted"/>
<keyword evidence="1" id="KW-1133">Transmembrane helix</keyword>